<evidence type="ECO:0000313" key="2">
    <source>
        <dbReference type="EMBL" id="EFK96636.1"/>
    </source>
</evidence>
<name>D9PIH1_9ZZZZ</name>
<dbReference type="EMBL" id="ADZX01000432">
    <property type="protein sequence ID" value="EFK96636.1"/>
    <property type="molecule type" value="Genomic_DNA"/>
</dbReference>
<reference evidence="2" key="2">
    <citation type="journal article" date="2011" name="Microb. Ecol.">
        <title>Taxonomic and Functional Metagenomic Profiling of the Microbial Community in the Anoxic Sediment of a Sub-saline Shallow Lake (Laguna de Carrizo, Central Spain).</title>
        <authorList>
            <person name="Ferrer M."/>
            <person name="Guazzaroni M.E."/>
            <person name="Richter M."/>
            <person name="Garcia-Salamanca A."/>
            <person name="Yarza P."/>
            <person name="Suarez-Suarez A."/>
            <person name="Solano J."/>
            <person name="Alcaide M."/>
            <person name="van Dillewijn P."/>
            <person name="Molina-Henares M.A."/>
            <person name="Lopez-Cortes N."/>
            <person name="Al-Ramahi Y."/>
            <person name="Guerrero C."/>
            <person name="Acosta A."/>
            <person name="de Eugenio L.I."/>
            <person name="Martinez V."/>
            <person name="Marques S."/>
            <person name="Rojo F."/>
            <person name="Santero E."/>
            <person name="Genilloud O."/>
            <person name="Perez-Perez J."/>
            <person name="Rossello-Mora R."/>
            <person name="Ramos J.L."/>
        </authorList>
    </citation>
    <scope>NUCLEOTIDE SEQUENCE</scope>
</reference>
<evidence type="ECO:0000256" key="1">
    <source>
        <dbReference type="SAM" id="Phobius"/>
    </source>
</evidence>
<sequence>MERKEPPGASSLPDFAATPCREESLDRRQTHITFLLLGGLASLAFCGFVCVFGYYGEVVTAGIDKACAESAFQSGKRYEALGNLEGAVRQYRLALVGRFGDESHEHVCRLSLGDALVRLNRYEDAVEAYDQVPEMAFDRSGTFTGYVTALARSGEPEKAEFLGERWLGRARAEGDKQQVVWASSILGQLCEGGGRLVEAAAYYNEASTLNPSCEAGVRLAKLLRLQGRKQDALVHLDRFLTDAPVGPLREDAIRMREEIAAVLNAPDNASSQP</sequence>
<dbReference type="AlphaFoldDB" id="D9PIH1"/>
<dbReference type="Pfam" id="PF13181">
    <property type="entry name" value="TPR_8"/>
    <property type="match status" value="1"/>
</dbReference>
<keyword evidence="1" id="KW-1133">Transmembrane helix</keyword>
<protein>
    <submittedName>
        <fullName evidence="2">Peptidase S41</fullName>
    </submittedName>
</protein>
<gene>
    <name evidence="2" type="ORF">LDC_1329</name>
</gene>
<keyword evidence="1" id="KW-0812">Transmembrane</keyword>
<dbReference type="Gene3D" id="1.25.40.10">
    <property type="entry name" value="Tetratricopeptide repeat domain"/>
    <property type="match status" value="1"/>
</dbReference>
<keyword evidence="1" id="KW-0472">Membrane</keyword>
<organism evidence="2">
    <name type="scientific">sediment metagenome</name>
    <dbReference type="NCBI Taxonomy" id="749907"/>
    <lineage>
        <taxon>unclassified sequences</taxon>
        <taxon>metagenomes</taxon>
        <taxon>ecological metagenomes</taxon>
    </lineage>
</organism>
<accession>D9PIH1</accession>
<feature type="transmembrane region" description="Helical" evidence="1">
    <location>
        <begin position="34"/>
        <end position="55"/>
    </location>
</feature>
<comment type="caution">
    <text evidence="2">The sequence shown here is derived from an EMBL/GenBank/DDBJ whole genome shotgun (WGS) entry which is preliminary data.</text>
</comment>
<dbReference type="SUPFAM" id="SSF48452">
    <property type="entry name" value="TPR-like"/>
    <property type="match status" value="1"/>
</dbReference>
<dbReference type="InterPro" id="IPR011990">
    <property type="entry name" value="TPR-like_helical_dom_sf"/>
</dbReference>
<reference evidence="2" key="1">
    <citation type="submission" date="2010-07" db="EMBL/GenBank/DDBJ databases">
        <authorList>
            <consortium name="CONSOLIDER consortium CSD2007-00005"/>
            <person name="Guazzaroni M.-E."/>
            <person name="Richter M."/>
            <person name="Garcia-Salamanca A."/>
            <person name="Yarza P."/>
            <person name="Ferrer M."/>
        </authorList>
    </citation>
    <scope>NUCLEOTIDE SEQUENCE</scope>
</reference>
<dbReference type="InterPro" id="IPR019734">
    <property type="entry name" value="TPR_rpt"/>
</dbReference>
<proteinExistence type="predicted"/>